<name>A0A7Z9DW27_9CYAN</name>
<dbReference type="EMBL" id="CZCU02000046">
    <property type="protein sequence ID" value="VXD11347.1"/>
    <property type="molecule type" value="Genomic_DNA"/>
</dbReference>
<dbReference type="AlphaFoldDB" id="A0A7Z9DW27"/>
<keyword evidence="2" id="KW-1185">Reference proteome</keyword>
<organism evidence="1 2">
    <name type="scientific">Planktothrix serta PCC 8927</name>
    <dbReference type="NCBI Taxonomy" id="671068"/>
    <lineage>
        <taxon>Bacteria</taxon>
        <taxon>Bacillati</taxon>
        <taxon>Cyanobacteriota</taxon>
        <taxon>Cyanophyceae</taxon>
        <taxon>Oscillatoriophycideae</taxon>
        <taxon>Oscillatoriales</taxon>
        <taxon>Microcoleaceae</taxon>
        <taxon>Planktothrix</taxon>
    </lineage>
</organism>
<comment type="caution">
    <text evidence="1">The sequence shown here is derived from an EMBL/GenBank/DDBJ whole genome shotgun (WGS) entry which is preliminary data.</text>
</comment>
<sequence>MKTDSSIKEYSCYKDKFDSIISQKKINIDRNPENTDAPDKAVWLKISNYKGKKIPTYSFDYQKVKVRDVELRLKNQIENSLKNFSIENENQKSVVEFLKENKILISLLDESLLKIKEIFNESIQELCLDLHEDPEEDIITLFLIVKTNLLPKDGLSRLKRLKNDWLLDKVPPEILSIFSVTIESV</sequence>
<dbReference type="Proteomes" id="UP000184550">
    <property type="component" value="Unassembled WGS sequence"/>
</dbReference>
<evidence type="ECO:0000313" key="1">
    <source>
        <dbReference type="EMBL" id="VXD11347.1"/>
    </source>
</evidence>
<reference evidence="1" key="1">
    <citation type="submission" date="2019-10" db="EMBL/GenBank/DDBJ databases">
        <authorList>
            <consortium name="Genoscope - CEA"/>
            <person name="William W."/>
        </authorList>
    </citation>
    <scope>NUCLEOTIDE SEQUENCE [LARGE SCALE GENOMIC DNA]</scope>
    <source>
        <strain evidence="1">BBR_PRJEB10992</strain>
    </source>
</reference>
<evidence type="ECO:0000313" key="2">
    <source>
        <dbReference type="Proteomes" id="UP000184550"/>
    </source>
</evidence>
<accession>A0A7Z9DW27</accession>
<gene>
    <name evidence="1" type="ORF">PL8927_140114</name>
</gene>
<proteinExistence type="predicted"/>
<protein>
    <submittedName>
        <fullName evidence="1">Uncharacterized protein</fullName>
    </submittedName>
</protein>